<dbReference type="PANTHER" id="PTHR47582:SF1">
    <property type="entry name" value="P450, PUTATIVE (EUROFUNG)-RELATED"/>
    <property type="match status" value="1"/>
</dbReference>
<proteinExistence type="inferred from homology"/>
<gene>
    <name evidence="7" type="ORF">P280DRAFT_473721</name>
</gene>
<sequence>MSRKKTNYYIMLRDKYKLPIYTLRMPGSRIYVVNSPALISVVQRQHKALAFMPLAAKASVKVSQFSKTASEIINTNTNGEDGDWGYVMTFHDAIQPSLAPGTHLDAMNRVMLGLVAQSLNGLKERSHTTVKLFDWVQHQITLATTSSAYGPSNPYKDPSIEAAFRTFKLGMSNLILGLNSTRTASEGMRAMEIGAAAFEKYFIANKHQEGSALVQARYSHSMSHHIPLNDISRSEFSHGIALLSNTVPNTFWMLYHLYSDPELLEQCRKEVSDATTVIDNNEGEPVQTLDMSKVKTSCPVLLSTYKEVLRFYSTSISARLVMEDHMLDNEYLLKKGSTVMMPNPVQHHNSDVWGPDNDSFDPRRFAKPGKRPNPACFRAFGGGTTLCPGRHFATTEILAFTAVMIMQFDIEPARSKWVQPSWNKVEFWEATPSPDEDFGVEIRSVKGRTQGRNWAFVLSDSDKPIELSAEDLAS</sequence>
<keyword evidence="4 5" id="KW-0408">Iron</keyword>
<dbReference type="PROSITE" id="PS00086">
    <property type="entry name" value="CYTOCHROME_P450"/>
    <property type="match status" value="1"/>
</dbReference>
<accession>A0A6A6RM73</accession>
<evidence type="ECO:0000256" key="3">
    <source>
        <dbReference type="ARBA" id="ARBA00022723"/>
    </source>
</evidence>
<dbReference type="InterPro" id="IPR001128">
    <property type="entry name" value="Cyt_P450"/>
</dbReference>
<comment type="similarity">
    <text evidence="2 6">Belongs to the cytochrome P450 family.</text>
</comment>
<dbReference type="Gene3D" id="1.10.630.10">
    <property type="entry name" value="Cytochrome P450"/>
    <property type="match status" value="1"/>
</dbReference>
<dbReference type="SUPFAM" id="SSF48264">
    <property type="entry name" value="Cytochrome P450"/>
    <property type="match status" value="1"/>
</dbReference>
<organism evidence="7 8">
    <name type="scientific">Massarina eburnea CBS 473.64</name>
    <dbReference type="NCBI Taxonomy" id="1395130"/>
    <lineage>
        <taxon>Eukaryota</taxon>
        <taxon>Fungi</taxon>
        <taxon>Dikarya</taxon>
        <taxon>Ascomycota</taxon>
        <taxon>Pezizomycotina</taxon>
        <taxon>Dothideomycetes</taxon>
        <taxon>Pleosporomycetidae</taxon>
        <taxon>Pleosporales</taxon>
        <taxon>Massarineae</taxon>
        <taxon>Massarinaceae</taxon>
        <taxon>Massarina</taxon>
    </lineage>
</organism>
<dbReference type="GO" id="GO:0016705">
    <property type="term" value="F:oxidoreductase activity, acting on paired donors, with incorporation or reduction of molecular oxygen"/>
    <property type="evidence" value="ECO:0007669"/>
    <property type="project" value="InterPro"/>
</dbReference>
<keyword evidence="8" id="KW-1185">Reference proteome</keyword>
<dbReference type="GO" id="GO:0004497">
    <property type="term" value="F:monooxygenase activity"/>
    <property type="evidence" value="ECO:0007669"/>
    <property type="project" value="UniProtKB-KW"/>
</dbReference>
<dbReference type="InterPro" id="IPR036396">
    <property type="entry name" value="Cyt_P450_sf"/>
</dbReference>
<dbReference type="Proteomes" id="UP000799753">
    <property type="component" value="Unassembled WGS sequence"/>
</dbReference>
<keyword evidence="3 5" id="KW-0479">Metal-binding</keyword>
<dbReference type="GO" id="GO:0005506">
    <property type="term" value="F:iron ion binding"/>
    <property type="evidence" value="ECO:0007669"/>
    <property type="project" value="InterPro"/>
</dbReference>
<dbReference type="PANTHER" id="PTHR47582">
    <property type="entry name" value="P450, PUTATIVE (EUROFUNG)-RELATED"/>
    <property type="match status" value="1"/>
</dbReference>
<name>A0A6A6RM73_9PLEO</name>
<comment type="cofactor">
    <cofactor evidence="1 5">
        <name>heme</name>
        <dbReference type="ChEBI" id="CHEBI:30413"/>
    </cofactor>
</comment>
<evidence type="ECO:0000256" key="6">
    <source>
        <dbReference type="RuleBase" id="RU000461"/>
    </source>
</evidence>
<feature type="binding site" description="axial binding residue" evidence="5">
    <location>
        <position position="387"/>
    </location>
    <ligand>
        <name>heme</name>
        <dbReference type="ChEBI" id="CHEBI:30413"/>
    </ligand>
    <ligandPart>
        <name>Fe</name>
        <dbReference type="ChEBI" id="CHEBI:18248"/>
    </ligandPart>
</feature>
<evidence type="ECO:0000256" key="2">
    <source>
        <dbReference type="ARBA" id="ARBA00010617"/>
    </source>
</evidence>
<keyword evidence="5 6" id="KW-0349">Heme</keyword>
<dbReference type="GO" id="GO:0020037">
    <property type="term" value="F:heme binding"/>
    <property type="evidence" value="ECO:0007669"/>
    <property type="project" value="InterPro"/>
</dbReference>
<dbReference type="InterPro" id="IPR002403">
    <property type="entry name" value="Cyt_P450_E_grp-IV"/>
</dbReference>
<evidence type="ECO:0000256" key="5">
    <source>
        <dbReference type="PIRSR" id="PIRSR602403-1"/>
    </source>
</evidence>
<reference evidence="7" key="1">
    <citation type="journal article" date="2020" name="Stud. Mycol.">
        <title>101 Dothideomycetes genomes: a test case for predicting lifestyles and emergence of pathogens.</title>
        <authorList>
            <person name="Haridas S."/>
            <person name="Albert R."/>
            <person name="Binder M."/>
            <person name="Bloem J."/>
            <person name="Labutti K."/>
            <person name="Salamov A."/>
            <person name="Andreopoulos B."/>
            <person name="Baker S."/>
            <person name="Barry K."/>
            <person name="Bills G."/>
            <person name="Bluhm B."/>
            <person name="Cannon C."/>
            <person name="Castanera R."/>
            <person name="Culley D."/>
            <person name="Daum C."/>
            <person name="Ezra D."/>
            <person name="Gonzalez J."/>
            <person name="Henrissat B."/>
            <person name="Kuo A."/>
            <person name="Liang C."/>
            <person name="Lipzen A."/>
            <person name="Lutzoni F."/>
            <person name="Magnuson J."/>
            <person name="Mondo S."/>
            <person name="Nolan M."/>
            <person name="Ohm R."/>
            <person name="Pangilinan J."/>
            <person name="Park H.-J."/>
            <person name="Ramirez L."/>
            <person name="Alfaro M."/>
            <person name="Sun H."/>
            <person name="Tritt A."/>
            <person name="Yoshinaga Y."/>
            <person name="Zwiers L.-H."/>
            <person name="Turgeon B."/>
            <person name="Goodwin S."/>
            <person name="Spatafora J."/>
            <person name="Crous P."/>
            <person name="Grigoriev I."/>
        </authorList>
    </citation>
    <scope>NUCLEOTIDE SEQUENCE</scope>
    <source>
        <strain evidence="7">CBS 473.64</strain>
    </source>
</reference>
<protein>
    <submittedName>
        <fullName evidence="7">Cytochrome P450</fullName>
    </submittedName>
</protein>
<keyword evidence="6" id="KW-0560">Oxidoreductase</keyword>
<dbReference type="EMBL" id="MU006805">
    <property type="protein sequence ID" value="KAF2635621.1"/>
    <property type="molecule type" value="Genomic_DNA"/>
</dbReference>
<evidence type="ECO:0000313" key="7">
    <source>
        <dbReference type="EMBL" id="KAF2635621.1"/>
    </source>
</evidence>
<keyword evidence="6" id="KW-0503">Monooxygenase</keyword>
<dbReference type="Pfam" id="PF00067">
    <property type="entry name" value="p450"/>
    <property type="match status" value="1"/>
</dbReference>
<dbReference type="InterPro" id="IPR053007">
    <property type="entry name" value="CYP450_monoxygenase_sec-met"/>
</dbReference>
<dbReference type="OrthoDB" id="3366823at2759"/>
<dbReference type="AlphaFoldDB" id="A0A6A6RM73"/>
<evidence type="ECO:0000256" key="1">
    <source>
        <dbReference type="ARBA" id="ARBA00001971"/>
    </source>
</evidence>
<evidence type="ECO:0000313" key="8">
    <source>
        <dbReference type="Proteomes" id="UP000799753"/>
    </source>
</evidence>
<dbReference type="PRINTS" id="PR00465">
    <property type="entry name" value="EP450IV"/>
</dbReference>
<dbReference type="InterPro" id="IPR017972">
    <property type="entry name" value="Cyt_P450_CS"/>
</dbReference>
<evidence type="ECO:0000256" key="4">
    <source>
        <dbReference type="ARBA" id="ARBA00023004"/>
    </source>
</evidence>
<dbReference type="CDD" id="cd11040">
    <property type="entry name" value="CYP7_CYP8-like"/>
    <property type="match status" value="1"/>
</dbReference>